<dbReference type="GO" id="GO:0005524">
    <property type="term" value="F:ATP binding"/>
    <property type="evidence" value="ECO:0007669"/>
    <property type="project" value="InterPro"/>
</dbReference>
<keyword evidence="9" id="KW-1185">Reference proteome</keyword>
<name>A0AAW1PXP5_9CHLO</name>
<accession>A0AAW1PXP5</accession>
<dbReference type="InterPro" id="IPR002099">
    <property type="entry name" value="MutL/Mlh/PMS"/>
</dbReference>
<keyword evidence="3" id="KW-0227">DNA damage</keyword>
<evidence type="ECO:0000256" key="3">
    <source>
        <dbReference type="ARBA" id="ARBA00022763"/>
    </source>
</evidence>
<dbReference type="Gene3D" id="3.30.565.10">
    <property type="entry name" value="Histidine kinase-like ATPase, C-terminal domain"/>
    <property type="match status" value="1"/>
</dbReference>
<dbReference type="GO" id="GO:0006298">
    <property type="term" value="P:mismatch repair"/>
    <property type="evidence" value="ECO:0007669"/>
    <property type="project" value="InterPro"/>
</dbReference>
<dbReference type="SMART" id="SM01340">
    <property type="entry name" value="DNA_mis_repair"/>
    <property type="match status" value="1"/>
</dbReference>
<dbReference type="Proteomes" id="UP001489004">
    <property type="component" value="Unassembled WGS sequence"/>
</dbReference>
<dbReference type="NCBIfam" id="TIGR00585">
    <property type="entry name" value="mutl"/>
    <property type="match status" value="1"/>
</dbReference>
<dbReference type="FunFam" id="3.30.565.10:FF:000003">
    <property type="entry name" value="DNA mismatch repair endonuclease MutL"/>
    <property type="match status" value="1"/>
</dbReference>
<dbReference type="InterPro" id="IPR038973">
    <property type="entry name" value="MutL/Mlh/Pms-like"/>
</dbReference>
<evidence type="ECO:0000313" key="9">
    <source>
        <dbReference type="Proteomes" id="UP001489004"/>
    </source>
</evidence>
<dbReference type="InterPro" id="IPR036890">
    <property type="entry name" value="HATPase_C_sf"/>
</dbReference>
<dbReference type="PANTHER" id="PTHR10073">
    <property type="entry name" value="DNA MISMATCH REPAIR PROTEIN MLH, PMS, MUTL"/>
    <property type="match status" value="1"/>
</dbReference>
<evidence type="ECO:0000313" key="8">
    <source>
        <dbReference type="EMBL" id="KAK9813170.1"/>
    </source>
</evidence>
<dbReference type="GO" id="GO:0016887">
    <property type="term" value="F:ATP hydrolysis activity"/>
    <property type="evidence" value="ECO:0007669"/>
    <property type="project" value="InterPro"/>
</dbReference>
<evidence type="ECO:0000256" key="4">
    <source>
        <dbReference type="ARBA" id="ARBA00023204"/>
    </source>
</evidence>
<dbReference type="GO" id="GO:0030983">
    <property type="term" value="F:mismatched DNA binding"/>
    <property type="evidence" value="ECO:0007669"/>
    <property type="project" value="InterPro"/>
</dbReference>
<protein>
    <recommendedName>
        <fullName evidence="7">DNA mismatch repair protein S5 domain-containing protein</fullName>
    </recommendedName>
</protein>
<dbReference type="PROSITE" id="PS00058">
    <property type="entry name" value="DNA_MISMATCH_REPAIR_1"/>
    <property type="match status" value="1"/>
</dbReference>
<dbReference type="InterPro" id="IPR014762">
    <property type="entry name" value="DNA_mismatch_repair_CS"/>
</dbReference>
<feature type="domain" description="DNA mismatch repair protein S5" evidence="7">
    <location>
        <begin position="218"/>
        <end position="347"/>
    </location>
</feature>
<dbReference type="InterPro" id="IPR014721">
    <property type="entry name" value="Ribsml_uS5_D2-typ_fold_subgr"/>
</dbReference>
<keyword evidence="5" id="KW-0539">Nucleus</keyword>
<comment type="caution">
    <text evidence="8">The sequence shown here is derived from an EMBL/GenBank/DDBJ whole genome shotgun (WGS) entry which is preliminary data.</text>
</comment>
<gene>
    <name evidence="8" type="ORF">WJX72_010077</name>
</gene>
<dbReference type="SUPFAM" id="SSF54211">
    <property type="entry name" value="Ribosomal protein S5 domain 2-like"/>
    <property type="match status" value="1"/>
</dbReference>
<feature type="region of interest" description="Disordered" evidence="6">
    <location>
        <begin position="836"/>
        <end position="871"/>
    </location>
</feature>
<dbReference type="GO" id="GO:0032389">
    <property type="term" value="C:MutLalpha complex"/>
    <property type="evidence" value="ECO:0007669"/>
    <property type="project" value="TreeGrafter"/>
</dbReference>
<organism evidence="8 9">
    <name type="scientific">[Myrmecia] bisecta</name>
    <dbReference type="NCBI Taxonomy" id="41462"/>
    <lineage>
        <taxon>Eukaryota</taxon>
        <taxon>Viridiplantae</taxon>
        <taxon>Chlorophyta</taxon>
        <taxon>core chlorophytes</taxon>
        <taxon>Trebouxiophyceae</taxon>
        <taxon>Trebouxiales</taxon>
        <taxon>Trebouxiaceae</taxon>
        <taxon>Myrmecia</taxon>
    </lineage>
</organism>
<sequence>MAKASTPRIRRLEEHVVNKIAAGEVVQRPVSALKEMLENSLDAGATQINIVVKEGGNKLLQIQDNGHGIQKEDLALLCERHATSKLVAFDDLEAINTLGFRGEALASISFVAHLTVTTMTKDCAHGLRITYRDGHMDPAGPKPCAAVPGTTIMVEDLFYNMITRKKALRSASEEYSKILDMVGRYAVFSKGVGISCKRQGEARADIHSLANASKLDNIRSVYGANVARNVLPFEQRMGSGADLPKPMDTPCFMAEGFVSSADYSGKKSMLVLFINQRPVECGPLKRALEATYAAILPKAAKPFIFLDVRMPGPHVDVNLHPTKREVGFLHQDALIEAVRAAVEERLLASNNKRTYTQMLLPGAVPLEDVVIPSPAEELASTQRAKAGGDHKLVRTDSRMQTLDSFLLPSSQTPPLQQAQATTQRSAAVAAAMASVARKRGIDRDAIRQRPNRSPASSRLAGAGGQELDLTSRDQDLGGENAEEGSAVVVGASQRVTRQQRNPQAVHELTSIQELIAEVENGVHEGMTEIIRKHTYVGMADNTLGLLQHGTRLYLVDVAVLTRDMFYLQVLKRFEHYSSIRINPAVRVSELAELAVEAEQANGAWNDEDGSKEEVAALIEKLLVDKAAMLHEYFGIGVDSEGCLTSLPQLIDAYCPDLDRLPQFVMRMARDVDWDDEKACFRSIAQVLADFYKVQQPYEDASGGQEPSGGQADMHADAAKSLLHSTFTPAPDDAVQLAALALSAPADVAGGGSAAAKQVAAMRDLEAAVNGSEYEGTASPGSMLADASLEAEDGKSGTTVLLDKHQPPELSSVPAVLAKPISSPQPSLLPLAMLSPVTQMGDPASPSPPSDPAAVQKAATELTRGGRAKGQEDGALADLQTQTELDDSQWQAAGSAFAELHVPGAEDATASGSLNGTAGCLGETRAWTLQHVIFPALRAFFKASRSRAFDGSITELTRLETLYRIFERC</sequence>
<dbReference type="EMBL" id="JALJOR010000008">
    <property type="protein sequence ID" value="KAK9813170.1"/>
    <property type="molecule type" value="Genomic_DNA"/>
</dbReference>
<feature type="region of interest" description="Disordered" evidence="6">
    <location>
        <begin position="440"/>
        <end position="503"/>
    </location>
</feature>
<reference evidence="8 9" key="1">
    <citation type="journal article" date="2024" name="Nat. Commun.">
        <title>Phylogenomics reveals the evolutionary origins of lichenization in chlorophyte algae.</title>
        <authorList>
            <person name="Puginier C."/>
            <person name="Libourel C."/>
            <person name="Otte J."/>
            <person name="Skaloud P."/>
            <person name="Haon M."/>
            <person name="Grisel S."/>
            <person name="Petersen M."/>
            <person name="Berrin J.G."/>
            <person name="Delaux P.M."/>
            <person name="Dal Grande F."/>
            <person name="Keller J."/>
        </authorList>
    </citation>
    <scope>NUCLEOTIDE SEQUENCE [LARGE SCALE GENOMIC DNA]</scope>
    <source>
        <strain evidence="8 9">SAG 2043</strain>
    </source>
</reference>
<proteinExistence type="inferred from homology"/>
<dbReference type="CDD" id="cd16926">
    <property type="entry name" value="HATPase_MutL-MLH-PMS-like"/>
    <property type="match status" value="1"/>
</dbReference>
<dbReference type="InterPro" id="IPR020568">
    <property type="entry name" value="Ribosomal_Su5_D2-typ_SF"/>
</dbReference>
<dbReference type="FunFam" id="3.30.230.10:FF:000014">
    <property type="entry name" value="DNA mismatch repair protein Mlh1"/>
    <property type="match status" value="1"/>
</dbReference>
<dbReference type="InterPro" id="IPR013507">
    <property type="entry name" value="DNA_mismatch_S5_2-like"/>
</dbReference>
<evidence type="ECO:0000259" key="7">
    <source>
        <dbReference type="SMART" id="SM01340"/>
    </source>
</evidence>
<dbReference type="InterPro" id="IPR032189">
    <property type="entry name" value="Mlh1_C"/>
</dbReference>
<dbReference type="Gene3D" id="3.30.230.10">
    <property type="match status" value="1"/>
</dbReference>
<evidence type="ECO:0000256" key="5">
    <source>
        <dbReference type="ARBA" id="ARBA00023242"/>
    </source>
</evidence>
<comment type="subcellular location">
    <subcellularLocation>
        <location evidence="1">Nucleus</location>
    </subcellularLocation>
</comment>
<dbReference type="Pfam" id="PF01119">
    <property type="entry name" value="DNA_mis_repair"/>
    <property type="match status" value="1"/>
</dbReference>
<comment type="similarity">
    <text evidence="2">Belongs to the DNA mismatch repair MutL/HexB family.</text>
</comment>
<dbReference type="PANTHER" id="PTHR10073:SF12">
    <property type="entry name" value="DNA MISMATCH REPAIR PROTEIN MLH1"/>
    <property type="match status" value="1"/>
</dbReference>
<evidence type="ECO:0000256" key="6">
    <source>
        <dbReference type="SAM" id="MobiDB-lite"/>
    </source>
</evidence>
<evidence type="ECO:0000256" key="1">
    <source>
        <dbReference type="ARBA" id="ARBA00004123"/>
    </source>
</evidence>
<dbReference type="Pfam" id="PF13589">
    <property type="entry name" value="HATPase_c_3"/>
    <property type="match status" value="1"/>
</dbReference>
<dbReference type="SUPFAM" id="SSF55874">
    <property type="entry name" value="ATPase domain of HSP90 chaperone/DNA topoisomerase II/histidine kinase"/>
    <property type="match status" value="1"/>
</dbReference>
<evidence type="ECO:0000256" key="2">
    <source>
        <dbReference type="ARBA" id="ARBA00006082"/>
    </source>
</evidence>
<feature type="compositionally biased region" description="Polar residues" evidence="6">
    <location>
        <begin position="493"/>
        <end position="502"/>
    </location>
</feature>
<dbReference type="AlphaFoldDB" id="A0AAW1PXP5"/>
<keyword evidence="4" id="KW-0234">DNA repair</keyword>
<dbReference type="Pfam" id="PF16413">
    <property type="entry name" value="Mlh1_C"/>
    <property type="match status" value="2"/>
</dbReference>
<dbReference type="GO" id="GO:0140664">
    <property type="term" value="F:ATP-dependent DNA damage sensor activity"/>
    <property type="evidence" value="ECO:0007669"/>
    <property type="project" value="InterPro"/>
</dbReference>